<dbReference type="EMBL" id="KQ484256">
    <property type="protein sequence ID" value="KYP36179.1"/>
    <property type="molecule type" value="Genomic_DNA"/>
</dbReference>
<dbReference type="Proteomes" id="UP000075243">
    <property type="component" value="Unassembled WGS sequence"/>
</dbReference>
<dbReference type="AlphaFoldDB" id="A0A151R0Z9"/>
<dbReference type="Gramene" id="C.cajan_42630.t">
    <property type="protein sequence ID" value="C.cajan_42630.t"/>
    <property type="gene ID" value="C.cajan_42630"/>
</dbReference>
<reference evidence="1" key="1">
    <citation type="journal article" date="2012" name="Nat. Biotechnol.">
        <title>Draft genome sequence of pigeonpea (Cajanus cajan), an orphan legume crop of resource-poor farmers.</title>
        <authorList>
            <person name="Varshney R.K."/>
            <person name="Chen W."/>
            <person name="Li Y."/>
            <person name="Bharti A.K."/>
            <person name="Saxena R.K."/>
            <person name="Schlueter J.A."/>
            <person name="Donoghue M.T."/>
            <person name="Azam S."/>
            <person name="Fan G."/>
            <person name="Whaley A.M."/>
            <person name="Farmer A.D."/>
            <person name="Sheridan J."/>
            <person name="Iwata A."/>
            <person name="Tuteja R."/>
            <person name="Penmetsa R.V."/>
            <person name="Wu W."/>
            <person name="Upadhyaya H.D."/>
            <person name="Yang S.P."/>
            <person name="Shah T."/>
            <person name="Saxena K.B."/>
            <person name="Michael T."/>
            <person name="McCombie W.R."/>
            <person name="Yang B."/>
            <person name="Zhang G."/>
            <person name="Yang H."/>
            <person name="Wang J."/>
            <person name="Spillane C."/>
            <person name="Cook D.R."/>
            <person name="May G.D."/>
            <person name="Xu X."/>
            <person name="Jackson S.A."/>
        </authorList>
    </citation>
    <scope>NUCLEOTIDE SEQUENCE [LARGE SCALE GENOMIC DNA]</scope>
</reference>
<accession>A0A151R0Z9</accession>
<protein>
    <recommendedName>
        <fullName evidence="3">HAT C-terminal dimerisation domain-containing protein</fullName>
    </recommendedName>
</protein>
<gene>
    <name evidence="1" type="ORF">KK1_042728</name>
</gene>
<evidence type="ECO:0000313" key="1">
    <source>
        <dbReference type="EMBL" id="KYP36179.1"/>
    </source>
</evidence>
<keyword evidence="2" id="KW-1185">Reference proteome</keyword>
<organism evidence="1 2">
    <name type="scientific">Cajanus cajan</name>
    <name type="common">Pigeon pea</name>
    <name type="synonym">Cajanus indicus</name>
    <dbReference type="NCBI Taxonomy" id="3821"/>
    <lineage>
        <taxon>Eukaryota</taxon>
        <taxon>Viridiplantae</taxon>
        <taxon>Streptophyta</taxon>
        <taxon>Embryophyta</taxon>
        <taxon>Tracheophyta</taxon>
        <taxon>Spermatophyta</taxon>
        <taxon>Magnoliopsida</taxon>
        <taxon>eudicotyledons</taxon>
        <taxon>Gunneridae</taxon>
        <taxon>Pentapetalae</taxon>
        <taxon>rosids</taxon>
        <taxon>fabids</taxon>
        <taxon>Fabales</taxon>
        <taxon>Fabaceae</taxon>
        <taxon>Papilionoideae</taxon>
        <taxon>50 kb inversion clade</taxon>
        <taxon>NPAAA clade</taxon>
        <taxon>indigoferoid/millettioid clade</taxon>
        <taxon>Phaseoleae</taxon>
        <taxon>Cajanus</taxon>
    </lineage>
</organism>
<name>A0A151R0Z9_CAJCA</name>
<evidence type="ECO:0008006" key="3">
    <source>
        <dbReference type="Google" id="ProtNLM"/>
    </source>
</evidence>
<proteinExistence type="predicted"/>
<sequence length="114" mass="13364">MENLVTNRVFWIKFLNCMRGIFPLVKVLHLVDSDEKPTIGFIYEEMDQAKEKIQNAFKGDETRRKTLFGHPIAQCAFNTKSLVEWWESYGDKHLELQQFAIQVLSLTCSSFIYV</sequence>
<evidence type="ECO:0000313" key="2">
    <source>
        <dbReference type="Proteomes" id="UP000075243"/>
    </source>
</evidence>